<sequence length="416" mass="44919">MADNMSLLYTIGGYATLFGVGYIIYQVSTSKNKKRVGTTPAKVTKISPSEQPRKEDRKKKQRMASFTSEAQESSKKAAKSKTSAPEPEPNAWLSNAQDNASDEAENLKFARQLAKVQEGTKFASKSDGGKQREKYVKQSRANQVADTAEKKESPPSSTAGADADNDASPATSPEVGPAVAGDVSDMLEPVSSRPPILRLTDTAPKNQKQKVTKAAEPVESKKQRQNRKKAEAAKAAREESEKERKTLEEKQRRTARIAEGRAAKDGSQFMAANGTKSSWTQGAPSTAPVAQKTNGFHQPLDTFDQSATSTSAKSSTAAKSTDGSWISSLPSEEEQMEMLKSDEDEWSTVKTKSSKKATKNESSVDSGDEPSQARPAVQPKQPVGNAASKPSQSFGSFSALSTKDEPAEEDLEEEEW</sequence>
<feature type="region of interest" description="Disordered" evidence="1">
    <location>
        <begin position="32"/>
        <end position="416"/>
    </location>
</feature>
<keyword evidence="2" id="KW-1133">Transmembrane helix</keyword>
<organism evidence="3 4">
    <name type="scientific">Neonectria punicea</name>
    <dbReference type="NCBI Taxonomy" id="979145"/>
    <lineage>
        <taxon>Eukaryota</taxon>
        <taxon>Fungi</taxon>
        <taxon>Dikarya</taxon>
        <taxon>Ascomycota</taxon>
        <taxon>Pezizomycotina</taxon>
        <taxon>Sordariomycetes</taxon>
        <taxon>Hypocreomycetidae</taxon>
        <taxon>Hypocreales</taxon>
        <taxon>Nectriaceae</taxon>
        <taxon>Neonectria</taxon>
    </lineage>
</organism>
<reference evidence="3 4" key="1">
    <citation type="journal article" date="2025" name="Microbiol. Resour. Announc.">
        <title>Draft genome sequences for Neonectria magnoliae and Neonectria punicea, canker pathogens of Liriodendron tulipifera and Acer saccharum in West Virginia.</title>
        <authorList>
            <person name="Petronek H.M."/>
            <person name="Kasson M.T."/>
            <person name="Metheny A.M."/>
            <person name="Stauder C.M."/>
            <person name="Lovett B."/>
            <person name="Lynch S.C."/>
            <person name="Garnas J.R."/>
            <person name="Kasson L.R."/>
            <person name="Stajich J.E."/>
        </authorList>
    </citation>
    <scope>NUCLEOTIDE SEQUENCE [LARGE SCALE GENOMIC DNA]</scope>
    <source>
        <strain evidence="3 4">NRRL 64653</strain>
    </source>
</reference>
<evidence type="ECO:0000256" key="1">
    <source>
        <dbReference type="SAM" id="MobiDB-lite"/>
    </source>
</evidence>
<feature type="compositionally biased region" description="Acidic residues" evidence="1">
    <location>
        <begin position="331"/>
        <end position="346"/>
    </location>
</feature>
<accession>A0ABR1HBL5</accession>
<feature type="compositionally biased region" description="Low complexity" evidence="1">
    <location>
        <begin position="306"/>
        <end position="321"/>
    </location>
</feature>
<keyword evidence="2" id="KW-0472">Membrane</keyword>
<feature type="compositionally biased region" description="Basic and acidic residues" evidence="1">
    <location>
        <begin position="127"/>
        <end position="136"/>
    </location>
</feature>
<evidence type="ECO:0000313" key="4">
    <source>
        <dbReference type="Proteomes" id="UP001498476"/>
    </source>
</evidence>
<name>A0ABR1HBL5_9HYPO</name>
<gene>
    <name evidence="3" type="ORF">QQX98_004233</name>
</gene>
<feature type="transmembrane region" description="Helical" evidence="2">
    <location>
        <begin position="6"/>
        <end position="25"/>
    </location>
</feature>
<feature type="compositionally biased region" description="Acidic residues" evidence="1">
    <location>
        <begin position="406"/>
        <end position="416"/>
    </location>
</feature>
<evidence type="ECO:0000256" key="2">
    <source>
        <dbReference type="SAM" id="Phobius"/>
    </source>
</evidence>
<feature type="compositionally biased region" description="Basic and acidic residues" evidence="1">
    <location>
        <begin position="216"/>
        <end position="264"/>
    </location>
</feature>
<dbReference type="EMBL" id="JAZAVJ010000052">
    <property type="protein sequence ID" value="KAK7417931.1"/>
    <property type="molecule type" value="Genomic_DNA"/>
</dbReference>
<keyword evidence="2" id="KW-0812">Transmembrane</keyword>
<comment type="caution">
    <text evidence="3">The sequence shown here is derived from an EMBL/GenBank/DDBJ whole genome shotgun (WGS) entry which is preliminary data.</text>
</comment>
<protein>
    <submittedName>
        <fullName evidence="3">Uncharacterized protein</fullName>
    </submittedName>
</protein>
<feature type="compositionally biased region" description="Polar residues" evidence="1">
    <location>
        <begin position="274"/>
        <end position="284"/>
    </location>
</feature>
<evidence type="ECO:0000313" key="3">
    <source>
        <dbReference type="EMBL" id="KAK7417931.1"/>
    </source>
</evidence>
<proteinExistence type="predicted"/>
<dbReference type="Proteomes" id="UP001498476">
    <property type="component" value="Unassembled WGS sequence"/>
</dbReference>
<keyword evidence="4" id="KW-1185">Reference proteome</keyword>
<feature type="compositionally biased region" description="Polar residues" evidence="1">
    <location>
        <begin position="388"/>
        <end position="401"/>
    </location>
</feature>